<dbReference type="InterPro" id="IPR023346">
    <property type="entry name" value="Lysozyme-like_dom_sf"/>
</dbReference>
<feature type="domain" description="Transglycosylase SLT" evidence="2">
    <location>
        <begin position="52"/>
        <end position="130"/>
    </location>
</feature>
<dbReference type="SUPFAM" id="SSF53955">
    <property type="entry name" value="Lysozyme-like"/>
    <property type="match status" value="1"/>
</dbReference>
<proteinExistence type="inferred from homology"/>
<comment type="similarity">
    <text evidence="1">Belongs to the virb1 family.</text>
</comment>
<dbReference type="CDD" id="cd00254">
    <property type="entry name" value="LT-like"/>
    <property type="match status" value="1"/>
</dbReference>
<organism evidence="3">
    <name type="scientific">Alloyangia sp. H15</name>
    <dbReference type="NCBI Taxonomy" id="3029062"/>
    <lineage>
        <taxon>Bacteria</taxon>
        <taxon>Pseudomonadati</taxon>
        <taxon>Pseudomonadota</taxon>
        <taxon>Alphaproteobacteria</taxon>
        <taxon>Rhodobacterales</taxon>
        <taxon>Roseobacteraceae</taxon>
        <taxon>Alloyangia</taxon>
    </lineage>
</organism>
<reference evidence="3" key="1">
    <citation type="submission" date="2023-02" db="EMBL/GenBank/DDBJ databases">
        <title>Description and genomic characterization of Salipiger bruguierae sp. nov., isolated from the sediment of mangrove plant Bruguiera sexangula.</title>
        <authorList>
            <person name="Long M."/>
        </authorList>
    </citation>
    <scope>NUCLEOTIDE SEQUENCE</scope>
    <source>
        <strain evidence="3">H15</strain>
    </source>
</reference>
<dbReference type="Gene3D" id="1.10.530.10">
    <property type="match status" value="1"/>
</dbReference>
<sequence length="224" mass="24159">MTIPKARWGTAGGRSTWSLAVLSSLRGHANALPDVVPADIDTWCPAYESGSREQREAFWLGLVSALVKHESTFKPTAVGGGGKWIGLMQILPSTARLYGCQATTVDGLKDPRANLSCGLRIMARTVARDGVVSANMRGVAADWGPFHSRAKREDMMEWTRAQAYCTGLGRSLRPVERPVSLLPGIMASNEVGPAMRPLARTRALDASYSNTFISTQGQLLENDG</sequence>
<accession>A0AAU8AF21</accession>
<dbReference type="RefSeq" id="WP_353471865.1">
    <property type="nucleotide sequence ID" value="NZ_CP123384.1"/>
</dbReference>
<dbReference type="Pfam" id="PF01464">
    <property type="entry name" value="SLT"/>
    <property type="match status" value="1"/>
</dbReference>
<name>A0AAU8AF21_9RHOB</name>
<dbReference type="AlphaFoldDB" id="A0AAU8AF21"/>
<evidence type="ECO:0000256" key="1">
    <source>
        <dbReference type="ARBA" id="ARBA00009387"/>
    </source>
</evidence>
<evidence type="ECO:0000259" key="2">
    <source>
        <dbReference type="Pfam" id="PF01464"/>
    </source>
</evidence>
<gene>
    <name evidence="3" type="ORF">PVT71_11190</name>
</gene>
<evidence type="ECO:0000313" key="3">
    <source>
        <dbReference type="EMBL" id="XCC93039.1"/>
    </source>
</evidence>
<dbReference type="EMBL" id="CP123384">
    <property type="protein sequence ID" value="XCC93039.1"/>
    <property type="molecule type" value="Genomic_DNA"/>
</dbReference>
<dbReference type="InterPro" id="IPR008258">
    <property type="entry name" value="Transglycosylase_SLT_dom_1"/>
</dbReference>
<protein>
    <submittedName>
        <fullName evidence="3">Transglycosylase SLT domain-containing protein</fullName>
    </submittedName>
</protein>